<dbReference type="CDD" id="cd08182">
    <property type="entry name" value="HEPD"/>
    <property type="match status" value="1"/>
</dbReference>
<dbReference type="Gene3D" id="1.20.1090.10">
    <property type="entry name" value="Dehydroquinate synthase-like - alpha domain"/>
    <property type="match status" value="1"/>
</dbReference>
<keyword evidence="5" id="KW-1185">Reference proteome</keyword>
<keyword evidence="1" id="KW-0560">Oxidoreductase</keyword>
<evidence type="ECO:0000313" key="5">
    <source>
        <dbReference type="Proteomes" id="UP000604737"/>
    </source>
</evidence>
<dbReference type="InterPro" id="IPR039697">
    <property type="entry name" value="Alcohol_dehydrogenase_Fe"/>
</dbReference>
<organism evidence="4 5">
    <name type="scientific">Jeongeupia chitinilytica</name>
    <dbReference type="NCBI Taxonomy" id="1041641"/>
    <lineage>
        <taxon>Bacteria</taxon>
        <taxon>Pseudomonadati</taxon>
        <taxon>Pseudomonadota</taxon>
        <taxon>Betaproteobacteria</taxon>
        <taxon>Neisseriales</taxon>
        <taxon>Chitinibacteraceae</taxon>
        <taxon>Jeongeupia</taxon>
    </lineage>
</organism>
<dbReference type="EMBL" id="BMYO01000013">
    <property type="protein sequence ID" value="GHD69807.1"/>
    <property type="molecule type" value="Genomic_DNA"/>
</dbReference>
<dbReference type="Pfam" id="PF00465">
    <property type="entry name" value="Fe-ADH"/>
    <property type="match status" value="1"/>
</dbReference>
<reference evidence="5" key="1">
    <citation type="journal article" date="2019" name="Int. J. Syst. Evol. Microbiol.">
        <title>The Global Catalogue of Microorganisms (GCM) 10K type strain sequencing project: providing services to taxonomists for standard genome sequencing and annotation.</title>
        <authorList>
            <consortium name="The Broad Institute Genomics Platform"/>
            <consortium name="The Broad Institute Genome Sequencing Center for Infectious Disease"/>
            <person name="Wu L."/>
            <person name="Ma J."/>
        </authorList>
    </citation>
    <scope>NUCLEOTIDE SEQUENCE [LARGE SCALE GENOMIC DNA]</scope>
    <source>
        <strain evidence="5">KCTC 23701</strain>
    </source>
</reference>
<evidence type="ECO:0000313" key="4">
    <source>
        <dbReference type="EMBL" id="GHD69807.1"/>
    </source>
</evidence>
<dbReference type="InterPro" id="IPR001670">
    <property type="entry name" value="ADH_Fe/GldA"/>
</dbReference>
<dbReference type="InterPro" id="IPR035873">
    <property type="entry name" value="PhpC"/>
</dbReference>
<evidence type="ECO:0000259" key="3">
    <source>
        <dbReference type="Pfam" id="PF25137"/>
    </source>
</evidence>
<dbReference type="SUPFAM" id="SSF56796">
    <property type="entry name" value="Dehydroquinate synthase-like"/>
    <property type="match status" value="1"/>
</dbReference>
<comment type="caution">
    <text evidence="4">The sequence shown here is derived from an EMBL/GenBank/DDBJ whole genome shotgun (WGS) entry which is preliminary data.</text>
</comment>
<gene>
    <name evidence="4" type="ORF">GCM10007350_37010</name>
</gene>
<dbReference type="PANTHER" id="PTHR11496:SF83">
    <property type="entry name" value="HYDROXYACID-OXOACID TRANSHYDROGENASE, MITOCHONDRIAL"/>
    <property type="match status" value="1"/>
</dbReference>
<name>A0ABQ3H6P9_9NEIS</name>
<dbReference type="RefSeq" id="WP_229797668.1">
    <property type="nucleotide sequence ID" value="NZ_BMYO01000013.1"/>
</dbReference>
<dbReference type="InterPro" id="IPR056798">
    <property type="entry name" value="ADH_Fe_C"/>
</dbReference>
<accession>A0ABQ3H6P9</accession>
<feature type="domain" description="Fe-containing alcohol dehydrogenase-like C-terminal" evidence="3">
    <location>
        <begin position="200"/>
        <end position="363"/>
    </location>
</feature>
<dbReference type="Pfam" id="PF25137">
    <property type="entry name" value="ADH_Fe_C"/>
    <property type="match status" value="1"/>
</dbReference>
<dbReference type="PROSITE" id="PS00913">
    <property type="entry name" value="ADH_IRON_1"/>
    <property type="match status" value="1"/>
</dbReference>
<dbReference type="Proteomes" id="UP000604737">
    <property type="component" value="Unassembled WGS sequence"/>
</dbReference>
<dbReference type="InterPro" id="IPR018211">
    <property type="entry name" value="ADH_Fe_CS"/>
</dbReference>
<dbReference type="NCBIfam" id="TIGR03405">
    <property type="entry name" value="Phn_Fe-ADH"/>
    <property type="match status" value="1"/>
</dbReference>
<evidence type="ECO:0000256" key="1">
    <source>
        <dbReference type="ARBA" id="ARBA00023002"/>
    </source>
</evidence>
<dbReference type="PANTHER" id="PTHR11496">
    <property type="entry name" value="ALCOHOL DEHYDROGENASE"/>
    <property type="match status" value="1"/>
</dbReference>
<dbReference type="InterPro" id="IPR017775">
    <property type="entry name" value="ADH_Fe_PsrA-like"/>
</dbReference>
<feature type="domain" description="Alcohol dehydrogenase iron-type/glycerol dehydrogenase GldA" evidence="2">
    <location>
        <begin position="20"/>
        <end position="188"/>
    </location>
</feature>
<protein>
    <submittedName>
        <fullName evidence="4">Alcohol dehydrogenase</fullName>
    </submittedName>
</protein>
<evidence type="ECO:0000259" key="2">
    <source>
        <dbReference type="Pfam" id="PF00465"/>
    </source>
</evidence>
<dbReference type="Gene3D" id="3.40.50.1970">
    <property type="match status" value="1"/>
</dbReference>
<proteinExistence type="predicted"/>
<sequence>MSGPGISQEGSTTMWHYRNPVDIHAGRGALAQLPALLQGRRALVITFPEAVALGLDARLRSLLGDQLAAVETGVQPNPDVSWLAPMYERLWRDHADVDCIIAVGGGSVIDCAKAMLAPTPSGTFAELLALLAGATAPDAGRPRSLIAIPTTAGTGSEVTPWATLWDQARGRKHSLHQPWSWPEAAIVDADLMLSLPRGSTLASGLDALSHALESLWNVHRNPVSASLAVSAARDIITTLPLLLARLDDVALRERMAVAALQAGLAFSNTKTALAHSLSYDLTLEHGVVHGIACSFSLPRVMALAMGADDALDALLLRIFDADSTDAAIDRLTRFLEGLGVSTDPGSYGLDEAEWPQRVDQALQGPRGRNFITTGATR</sequence>